<proteinExistence type="predicted"/>
<keyword evidence="2" id="KW-1185">Reference proteome</keyword>
<name>A0ABY9TV81_9GAMM</name>
<sequence length="175" mass="20005">MDIVLKNRLYAAPYFDLNDPMEGRYLYPPGSSGLDEDIQRIIKGEKEKIKVCSLSKDPENELMWSHYSEGHRGVAIGVKIDSLKYKVRPIEYDGLHKLGMHNMHSDAAIDILSHKLDVWGYEKEVRVFSKGNKTTIDVEVKEVIFGRSTSNQDKGFIKDLVSKVNPNIEFRNAFS</sequence>
<dbReference type="Proteomes" id="UP001258994">
    <property type="component" value="Chromosome"/>
</dbReference>
<dbReference type="RefSeq" id="WP_348391838.1">
    <property type="nucleotide sequence ID" value="NZ_CP134145.1"/>
</dbReference>
<evidence type="ECO:0000313" key="2">
    <source>
        <dbReference type="Proteomes" id="UP001258994"/>
    </source>
</evidence>
<protein>
    <submittedName>
        <fullName evidence="1">DUF2971 domain-containing protein</fullName>
    </submittedName>
</protein>
<organism evidence="1 2">
    <name type="scientific">Thalassotalea psychrophila</name>
    <dbReference type="NCBI Taxonomy" id="3065647"/>
    <lineage>
        <taxon>Bacteria</taxon>
        <taxon>Pseudomonadati</taxon>
        <taxon>Pseudomonadota</taxon>
        <taxon>Gammaproteobacteria</taxon>
        <taxon>Alteromonadales</taxon>
        <taxon>Colwelliaceae</taxon>
        <taxon>Thalassotalea</taxon>
    </lineage>
</organism>
<gene>
    <name evidence="1" type="ORF">RGQ13_01705</name>
</gene>
<accession>A0ABY9TV81</accession>
<dbReference type="Pfam" id="PF11185">
    <property type="entry name" value="DUF2971"/>
    <property type="match status" value="1"/>
</dbReference>
<dbReference type="InterPro" id="IPR021352">
    <property type="entry name" value="DUF2971"/>
</dbReference>
<dbReference type="EMBL" id="CP134145">
    <property type="protein sequence ID" value="WNC72722.1"/>
    <property type="molecule type" value="Genomic_DNA"/>
</dbReference>
<evidence type="ECO:0000313" key="1">
    <source>
        <dbReference type="EMBL" id="WNC72722.1"/>
    </source>
</evidence>
<reference evidence="2" key="1">
    <citation type="submission" date="2023-09" db="EMBL/GenBank/DDBJ databases">
        <authorList>
            <person name="Zhang C."/>
        </authorList>
    </citation>
    <scope>NUCLEOTIDE SEQUENCE [LARGE SCALE GENOMIC DNA]</scope>
    <source>
        <strain evidence="2">SQ149</strain>
    </source>
</reference>